<keyword evidence="1" id="KW-0472">Membrane</keyword>
<protein>
    <recommendedName>
        <fullName evidence="2">G domain-containing protein</fullName>
    </recommendedName>
</protein>
<keyword evidence="4" id="KW-1185">Reference proteome</keyword>
<evidence type="ECO:0000256" key="1">
    <source>
        <dbReference type="SAM" id="Phobius"/>
    </source>
</evidence>
<proteinExistence type="predicted"/>
<organism evidence="3 4">
    <name type="scientific">Cyclocybe aegerita</name>
    <name type="common">Black poplar mushroom</name>
    <name type="synonym">Agrocybe aegerita</name>
    <dbReference type="NCBI Taxonomy" id="1973307"/>
    <lineage>
        <taxon>Eukaryota</taxon>
        <taxon>Fungi</taxon>
        <taxon>Dikarya</taxon>
        <taxon>Basidiomycota</taxon>
        <taxon>Agaricomycotina</taxon>
        <taxon>Agaricomycetes</taxon>
        <taxon>Agaricomycetidae</taxon>
        <taxon>Agaricales</taxon>
        <taxon>Agaricineae</taxon>
        <taxon>Bolbitiaceae</taxon>
        <taxon>Cyclocybe</taxon>
    </lineage>
</organism>
<evidence type="ECO:0000259" key="2">
    <source>
        <dbReference type="Pfam" id="PF01926"/>
    </source>
</evidence>
<dbReference type="GO" id="GO:0005525">
    <property type="term" value="F:GTP binding"/>
    <property type="evidence" value="ECO:0007669"/>
    <property type="project" value="InterPro"/>
</dbReference>
<dbReference type="PROSITE" id="PS00675">
    <property type="entry name" value="SIGMA54_INTERACT_1"/>
    <property type="match status" value="1"/>
</dbReference>
<dbReference type="SUPFAM" id="SSF52540">
    <property type="entry name" value="P-loop containing nucleoside triphosphate hydrolases"/>
    <property type="match status" value="1"/>
</dbReference>
<name>A0A8S0XHG9_CYCAE</name>
<gene>
    <name evidence="3" type="ORF">AAE3_LOCUS4872</name>
</gene>
<feature type="domain" description="G" evidence="2">
    <location>
        <begin position="15"/>
        <end position="107"/>
    </location>
</feature>
<feature type="transmembrane region" description="Helical" evidence="1">
    <location>
        <begin position="259"/>
        <end position="283"/>
    </location>
</feature>
<dbReference type="AlphaFoldDB" id="A0A8S0XHG9"/>
<dbReference type="Gene3D" id="3.40.50.300">
    <property type="entry name" value="P-loop containing nucleotide triphosphate hydrolases"/>
    <property type="match status" value="1"/>
</dbReference>
<reference evidence="3 4" key="1">
    <citation type="submission" date="2020-01" db="EMBL/GenBank/DDBJ databases">
        <authorList>
            <person name="Gupta K D."/>
        </authorList>
    </citation>
    <scope>NUCLEOTIDE SEQUENCE [LARGE SCALE GENOMIC DNA]</scope>
</reference>
<dbReference type="InterPro" id="IPR006073">
    <property type="entry name" value="GTP-bd"/>
</dbReference>
<comment type="caution">
    <text evidence="3">The sequence shown here is derived from an EMBL/GenBank/DDBJ whole genome shotgun (WGS) entry which is preliminary data.</text>
</comment>
<dbReference type="Proteomes" id="UP000467700">
    <property type="component" value="Unassembled WGS sequence"/>
</dbReference>
<dbReference type="Pfam" id="PF01926">
    <property type="entry name" value="MMR_HSR1"/>
    <property type="match status" value="1"/>
</dbReference>
<dbReference type="CDD" id="cd00882">
    <property type="entry name" value="Ras_like_GTPase"/>
    <property type="match status" value="1"/>
</dbReference>
<dbReference type="InterPro" id="IPR027417">
    <property type="entry name" value="P-loop_NTPase"/>
</dbReference>
<keyword evidence="1" id="KW-1133">Transmembrane helix</keyword>
<dbReference type="InterPro" id="IPR025662">
    <property type="entry name" value="Sigma_54_int_dom_ATP-bd_1"/>
</dbReference>
<evidence type="ECO:0000313" key="3">
    <source>
        <dbReference type="EMBL" id="CAA7262629.1"/>
    </source>
</evidence>
<dbReference type="OrthoDB" id="8954335at2759"/>
<accession>A0A8S0XHG9</accession>
<dbReference type="EMBL" id="CACVBS010000036">
    <property type="protein sequence ID" value="CAA7262629.1"/>
    <property type="molecule type" value="Genomic_DNA"/>
</dbReference>
<keyword evidence="1" id="KW-0812">Transmembrane</keyword>
<evidence type="ECO:0000313" key="4">
    <source>
        <dbReference type="Proteomes" id="UP000467700"/>
    </source>
</evidence>
<sequence>MPLPTRPYPDLAPNVIVFGETGTGKSSLVNMLAGRDIAGVSNRAVGGTFSSDSHEIFLNAATYKIWDTAGLNEGIHGSVPADVALQNLRTLVGKMSEGINLLVYCVRGTRFREILKFNYDIFYKIICQGEVPIVIVVTGLEHESPMDAWWEANRTEFGRYGLVFQACACATTTRGKDGMFDEEFEESKKKVEQLIVRNCSEVPWKADRQHWNQVAEKMQEYQDRYNKRVQEDVTPAYPSGSSNPVGRHLVTDLRARGCVLLGAVVWVGTYAVYAAVNMVLWMCGSRGRSLKQPDPV</sequence>